<feature type="region of interest" description="Disordered" evidence="1">
    <location>
        <begin position="19"/>
        <end position="39"/>
    </location>
</feature>
<evidence type="ECO:0000256" key="1">
    <source>
        <dbReference type="SAM" id="MobiDB-lite"/>
    </source>
</evidence>
<dbReference type="EMBL" id="JADZGI010000002">
    <property type="protein sequence ID" value="MBH0114140.1"/>
    <property type="molecule type" value="Genomic_DNA"/>
</dbReference>
<sequence length="124" mass="13097">MVIGLIAMDAMKGALVDNSGSERAAMPPTGASGTRAGLGTHHDGVVGQLDRILSALKAEFPNAAAIHLEFDGRLRAHVDIRAGENIPAVAARLETWEDGLFTSVTHGSTPHRPFLHRISALIEV</sequence>
<comment type="caution">
    <text evidence="2">The sequence shown here is derived from an EMBL/GenBank/DDBJ whole genome shotgun (WGS) entry which is preliminary data.</text>
</comment>
<evidence type="ECO:0000313" key="3">
    <source>
        <dbReference type="Proteomes" id="UP000617634"/>
    </source>
</evidence>
<accession>A0A931HDL6</accession>
<reference evidence="2" key="1">
    <citation type="submission" date="2020-11" db="EMBL/GenBank/DDBJ databases">
        <title>Novosphingobium aureum sp. nov., a marine bacterium isolated from sediment of a salt flat.</title>
        <authorList>
            <person name="Yoo Y."/>
            <person name="Kim J.-J."/>
        </authorList>
    </citation>
    <scope>NUCLEOTIDE SEQUENCE</scope>
    <source>
        <strain evidence="2">YJ-S2-02</strain>
    </source>
</reference>
<dbReference type="AlphaFoldDB" id="A0A931HDL6"/>
<gene>
    <name evidence="2" type="ORF">I5E68_14440</name>
</gene>
<proteinExistence type="predicted"/>
<protein>
    <submittedName>
        <fullName evidence="2">Uncharacterized protein</fullName>
    </submittedName>
</protein>
<dbReference type="Proteomes" id="UP000617634">
    <property type="component" value="Unassembled WGS sequence"/>
</dbReference>
<keyword evidence="3" id="KW-1185">Reference proteome</keyword>
<name>A0A931HDL6_9SPHN</name>
<organism evidence="2 3">
    <name type="scientific">Novosphingobium aureum</name>
    <dbReference type="NCBI Taxonomy" id="2792964"/>
    <lineage>
        <taxon>Bacteria</taxon>
        <taxon>Pseudomonadati</taxon>
        <taxon>Pseudomonadota</taxon>
        <taxon>Alphaproteobacteria</taxon>
        <taxon>Sphingomonadales</taxon>
        <taxon>Sphingomonadaceae</taxon>
        <taxon>Novosphingobium</taxon>
    </lineage>
</organism>
<evidence type="ECO:0000313" key="2">
    <source>
        <dbReference type="EMBL" id="MBH0114140.1"/>
    </source>
</evidence>